<proteinExistence type="predicted"/>
<evidence type="ECO:0000313" key="2">
    <source>
        <dbReference type="EMBL" id="KAJ1143023.1"/>
    </source>
</evidence>
<feature type="compositionally biased region" description="Low complexity" evidence="1">
    <location>
        <begin position="1"/>
        <end position="25"/>
    </location>
</feature>
<dbReference type="AlphaFoldDB" id="A0AAV7QX88"/>
<dbReference type="Proteomes" id="UP001066276">
    <property type="component" value="Chromosome 6"/>
</dbReference>
<evidence type="ECO:0000256" key="1">
    <source>
        <dbReference type="SAM" id="MobiDB-lite"/>
    </source>
</evidence>
<organism evidence="2 3">
    <name type="scientific">Pleurodeles waltl</name>
    <name type="common">Iberian ribbed newt</name>
    <dbReference type="NCBI Taxonomy" id="8319"/>
    <lineage>
        <taxon>Eukaryota</taxon>
        <taxon>Metazoa</taxon>
        <taxon>Chordata</taxon>
        <taxon>Craniata</taxon>
        <taxon>Vertebrata</taxon>
        <taxon>Euteleostomi</taxon>
        <taxon>Amphibia</taxon>
        <taxon>Batrachia</taxon>
        <taxon>Caudata</taxon>
        <taxon>Salamandroidea</taxon>
        <taxon>Salamandridae</taxon>
        <taxon>Pleurodelinae</taxon>
        <taxon>Pleurodeles</taxon>
    </lineage>
</organism>
<protein>
    <submittedName>
        <fullName evidence="2">Uncharacterized protein</fullName>
    </submittedName>
</protein>
<feature type="region of interest" description="Disordered" evidence="1">
    <location>
        <begin position="1"/>
        <end position="65"/>
    </location>
</feature>
<dbReference type="EMBL" id="JANPWB010000010">
    <property type="protein sequence ID" value="KAJ1143023.1"/>
    <property type="molecule type" value="Genomic_DNA"/>
</dbReference>
<gene>
    <name evidence="2" type="ORF">NDU88_009335</name>
</gene>
<keyword evidence="3" id="KW-1185">Reference proteome</keyword>
<reference evidence="2" key="1">
    <citation type="journal article" date="2022" name="bioRxiv">
        <title>Sequencing and chromosome-scale assembly of the giantPleurodeles waltlgenome.</title>
        <authorList>
            <person name="Brown T."/>
            <person name="Elewa A."/>
            <person name="Iarovenko S."/>
            <person name="Subramanian E."/>
            <person name="Araus A.J."/>
            <person name="Petzold A."/>
            <person name="Susuki M."/>
            <person name="Suzuki K.-i.T."/>
            <person name="Hayashi T."/>
            <person name="Toyoda A."/>
            <person name="Oliveira C."/>
            <person name="Osipova E."/>
            <person name="Leigh N.D."/>
            <person name="Simon A."/>
            <person name="Yun M.H."/>
        </authorList>
    </citation>
    <scope>NUCLEOTIDE SEQUENCE</scope>
    <source>
        <strain evidence="2">20211129_DDA</strain>
        <tissue evidence="2">Liver</tissue>
    </source>
</reference>
<accession>A0AAV7QX88</accession>
<comment type="caution">
    <text evidence="2">The sequence shown here is derived from an EMBL/GenBank/DDBJ whole genome shotgun (WGS) entry which is preliminary data.</text>
</comment>
<sequence>MAPVYSSSRTGRSSSRGPTASRPSPQARLMQPRRGGATADHRKSAPSIFGSQSPLSSDPVRKGAVCPPFPLRDAKLAECGVEL</sequence>
<name>A0AAV7QX88_PLEWA</name>
<evidence type="ECO:0000313" key="3">
    <source>
        <dbReference type="Proteomes" id="UP001066276"/>
    </source>
</evidence>